<sequence length="58" mass="6336">MRATVSLLNCCDVPPSHHPSMNAQMLFETCHFLPLPPAPTQLSFIALVYSFIAISSSC</sequence>
<reference evidence="1 2" key="1">
    <citation type="journal article" date="2003" name="PLoS Biol.">
        <title>The genome sequence of Caenorhabditis briggsae: a platform for comparative genomics.</title>
        <authorList>
            <person name="Stein L.D."/>
            <person name="Bao Z."/>
            <person name="Blasiar D."/>
            <person name="Blumenthal T."/>
            <person name="Brent M.R."/>
            <person name="Chen N."/>
            <person name="Chinwalla A."/>
            <person name="Clarke L."/>
            <person name="Clee C."/>
            <person name="Coghlan A."/>
            <person name="Coulson A."/>
            <person name="D'Eustachio P."/>
            <person name="Fitch D.H."/>
            <person name="Fulton L.A."/>
            <person name="Fulton R.E."/>
            <person name="Griffiths-Jones S."/>
            <person name="Harris T.W."/>
            <person name="Hillier L.W."/>
            <person name="Kamath R."/>
            <person name="Kuwabara P.E."/>
            <person name="Mardis E.R."/>
            <person name="Marra M.A."/>
            <person name="Miner T.L."/>
            <person name="Minx P."/>
            <person name="Mullikin J.C."/>
            <person name="Plumb R.W."/>
            <person name="Rogers J."/>
            <person name="Schein J.E."/>
            <person name="Sohrmann M."/>
            <person name="Spieth J."/>
            <person name="Stajich J.E."/>
            <person name="Wei C."/>
            <person name="Willey D."/>
            <person name="Wilson R.K."/>
            <person name="Durbin R."/>
            <person name="Waterston R.H."/>
        </authorList>
    </citation>
    <scope>NUCLEOTIDE SEQUENCE [LARGE SCALE GENOMIC DNA]</scope>
    <source>
        <strain evidence="1 2">AF16</strain>
    </source>
</reference>
<dbReference type="EMBL" id="HE601438">
    <property type="protein sequence ID" value="CAP23897.2"/>
    <property type="molecule type" value="Genomic_DNA"/>
</dbReference>
<accession>A8WTT5</accession>
<keyword evidence="2" id="KW-1185">Reference proteome</keyword>
<dbReference type="GeneID" id="8572444"/>
<proteinExistence type="predicted"/>
<reference evidence="1 2" key="2">
    <citation type="journal article" date="2011" name="PLoS Genet.">
        <title>Caenorhabditis briggsae recombinant inbred line genotypes reveal inter-strain incompatibility and the evolution of recombination.</title>
        <authorList>
            <person name="Ross J.A."/>
            <person name="Koboldt D.C."/>
            <person name="Staisch J.E."/>
            <person name="Chamberlin H.M."/>
            <person name="Gupta B.P."/>
            <person name="Miller R.D."/>
            <person name="Baird S.E."/>
            <person name="Haag E.S."/>
        </authorList>
    </citation>
    <scope>NUCLEOTIDE SEQUENCE [LARGE SCALE GENOMIC DNA]</scope>
    <source>
        <strain evidence="1 2">AF16</strain>
    </source>
</reference>
<protein>
    <submittedName>
        <fullName evidence="1">Protein CBG02658</fullName>
    </submittedName>
</protein>
<dbReference type="HOGENOM" id="CLU_2981056_0_0_1"/>
<dbReference type="Proteomes" id="UP000008549">
    <property type="component" value="Unassembled WGS sequence"/>
</dbReference>
<dbReference type="CTD" id="8572444"/>
<dbReference type="AlphaFoldDB" id="A8WTT5"/>
<evidence type="ECO:0000313" key="1">
    <source>
        <dbReference type="EMBL" id="CAP23897.2"/>
    </source>
</evidence>
<dbReference type="KEGG" id="cbr:CBG_02658"/>
<gene>
    <name evidence="1" type="ORF">CBG02658</name>
    <name evidence="1" type="ORF">CBG_02658</name>
</gene>
<organism evidence="1 2">
    <name type="scientific">Caenorhabditis briggsae</name>
    <dbReference type="NCBI Taxonomy" id="6238"/>
    <lineage>
        <taxon>Eukaryota</taxon>
        <taxon>Metazoa</taxon>
        <taxon>Ecdysozoa</taxon>
        <taxon>Nematoda</taxon>
        <taxon>Chromadorea</taxon>
        <taxon>Rhabditida</taxon>
        <taxon>Rhabditina</taxon>
        <taxon>Rhabditomorpha</taxon>
        <taxon>Rhabditoidea</taxon>
        <taxon>Rhabditidae</taxon>
        <taxon>Peloderinae</taxon>
        <taxon>Caenorhabditis</taxon>
    </lineage>
</organism>
<dbReference type="RefSeq" id="XP_045092243.1">
    <property type="nucleotide sequence ID" value="XM_045242485.1"/>
</dbReference>
<evidence type="ECO:0000313" key="2">
    <source>
        <dbReference type="Proteomes" id="UP000008549"/>
    </source>
</evidence>
<dbReference type="InParanoid" id="A8WTT5"/>
<name>A8WTT5_CAEBR</name>